<evidence type="ECO:0000313" key="2">
    <source>
        <dbReference type="Proteomes" id="UP000280405"/>
    </source>
</evidence>
<reference evidence="1 2" key="1">
    <citation type="submission" date="2018-09" db="EMBL/GenBank/DDBJ databases">
        <title>The draft genome of Acinetobacter spp. strains.</title>
        <authorList>
            <person name="Qin J."/>
            <person name="Feng Y."/>
            <person name="Zong Z."/>
        </authorList>
    </citation>
    <scope>NUCLEOTIDE SEQUENCE [LARGE SCALE GENOMIC DNA]</scope>
    <source>
        <strain evidence="1 2">WCHAc060115</strain>
    </source>
</reference>
<gene>
    <name evidence="1" type="ORF">D7V20_15235</name>
</gene>
<evidence type="ECO:0000313" key="1">
    <source>
        <dbReference type="EMBL" id="RKG36398.1"/>
    </source>
</evidence>
<dbReference type="EMBL" id="RAXT01000047">
    <property type="protein sequence ID" value="RKG36398.1"/>
    <property type="molecule type" value="Genomic_DNA"/>
</dbReference>
<keyword evidence="2" id="KW-1185">Reference proteome</keyword>
<proteinExistence type="predicted"/>
<dbReference type="OrthoDB" id="6712396at2"/>
<dbReference type="PROSITE" id="PS51257">
    <property type="entry name" value="PROKAR_LIPOPROTEIN"/>
    <property type="match status" value="1"/>
</dbReference>
<comment type="caution">
    <text evidence="1">The sequence shown here is derived from an EMBL/GenBank/DDBJ whole genome shotgun (WGS) entry which is preliminary data.</text>
</comment>
<evidence type="ECO:0008006" key="3">
    <source>
        <dbReference type="Google" id="ProtNLM"/>
    </source>
</evidence>
<sequence length="649" mass="70542">MKKRFLIPFALTGLTLALVGCGGGESSTVHENPYQGIKTYTNGCDADSTEKCLGFYVDYPVEGLNFDCSTDTQNHYSTKIEGGLASGGCLIGDKAKFFIQGTESLRKITLGDVDLSKIRPLKVSGQPAAIGLVDIATAMTGKAPTSMTMNDDTFKVTVGLVRVLQAIAVEQEANQAGDIQPVELSEKIKNNLKNLVTDVGPADFLDGTYVEKLKPWLNVSAIDENTAKETAQRLIQQSLVNIYSTNFLIFSGANVDLQGFTGKSDLSTKNESIANMYLVTDRQGYSMGYAMQWVGIPQKVEGSTIADSLLRFQLLNQALPQKLNVDAQQGWISPLSRKIATPLAFKSDSNSSDQLEIYQGTLVNNTNIAGTEDMYKRASGTATAPTDNTVYGKWRQTLNGDQLSGGIDVYKTNPANYLDKQVFLTQKTVKTGEKYYFPLYVNLTFAFDNPEVNPKTQTLGIVIDENGDIRTNMTSATDLSGTRCDSENFDKTTYRYTGSDVQQYRVGTTGTAYINGNVEKSITLRMILANPIFKNLDGVLLGLNETLVIAPTDGTNIEKSAIASGGIRLNLQRLINEQNTSSGVNITSWSGDTTTQATWINLQAVYQTIYNSVEANKAKVTPAQAELAKRTSGTLSVSLPSCYTIKTKS</sequence>
<protein>
    <recommendedName>
        <fullName evidence="3">Protein FilF</fullName>
    </recommendedName>
</protein>
<dbReference type="AlphaFoldDB" id="A0A3A8EQC1"/>
<dbReference type="Proteomes" id="UP000280405">
    <property type="component" value="Unassembled WGS sequence"/>
</dbReference>
<dbReference type="RefSeq" id="WP_120384985.1">
    <property type="nucleotide sequence ID" value="NZ_RAXT01000047.1"/>
</dbReference>
<accession>A0A3A8EQC1</accession>
<name>A0A3A8EQC1_9GAMM</name>
<organism evidence="1 2">
    <name type="scientific">Acinetobacter rongchengensis</name>
    <dbReference type="NCBI Taxonomy" id="2419601"/>
    <lineage>
        <taxon>Bacteria</taxon>
        <taxon>Pseudomonadati</taxon>
        <taxon>Pseudomonadota</taxon>
        <taxon>Gammaproteobacteria</taxon>
        <taxon>Moraxellales</taxon>
        <taxon>Moraxellaceae</taxon>
        <taxon>Acinetobacter</taxon>
    </lineage>
</organism>